<name>A0ABW6MIT1_9ACTN</name>
<evidence type="ECO:0000313" key="2">
    <source>
        <dbReference type="EMBL" id="MFE9605197.1"/>
    </source>
</evidence>
<keyword evidence="1" id="KW-0812">Transmembrane</keyword>
<feature type="transmembrane region" description="Helical" evidence="1">
    <location>
        <begin position="123"/>
        <end position="144"/>
    </location>
</feature>
<feature type="transmembrane region" description="Helical" evidence="1">
    <location>
        <begin position="195"/>
        <end position="215"/>
    </location>
</feature>
<proteinExistence type="predicted"/>
<reference evidence="2 3" key="1">
    <citation type="submission" date="2024-10" db="EMBL/GenBank/DDBJ databases">
        <title>The Natural Products Discovery Center: Release of the First 8490 Sequenced Strains for Exploring Actinobacteria Biosynthetic Diversity.</title>
        <authorList>
            <person name="Kalkreuter E."/>
            <person name="Kautsar S.A."/>
            <person name="Yang D."/>
            <person name="Bader C.D."/>
            <person name="Teijaro C.N."/>
            <person name="Fluegel L."/>
            <person name="Davis C.M."/>
            <person name="Simpson J.R."/>
            <person name="Lauterbach L."/>
            <person name="Steele A.D."/>
            <person name="Gui C."/>
            <person name="Meng S."/>
            <person name="Li G."/>
            <person name="Viehrig K."/>
            <person name="Ye F."/>
            <person name="Su P."/>
            <person name="Kiefer A.F."/>
            <person name="Nichols A."/>
            <person name="Cepeda A.J."/>
            <person name="Yan W."/>
            <person name="Fan B."/>
            <person name="Jiang Y."/>
            <person name="Adhikari A."/>
            <person name="Zheng C.-J."/>
            <person name="Schuster L."/>
            <person name="Cowan T.M."/>
            <person name="Smanski M.J."/>
            <person name="Chevrette M.G."/>
            <person name="De Carvalho L.P.S."/>
            <person name="Shen B."/>
        </authorList>
    </citation>
    <scope>NUCLEOTIDE SEQUENCE [LARGE SCALE GENOMIC DNA]</scope>
    <source>
        <strain evidence="2 3">NPDC006488</strain>
    </source>
</reference>
<comment type="caution">
    <text evidence="2">The sequence shown here is derived from an EMBL/GenBank/DDBJ whole genome shotgun (WGS) entry which is preliminary data.</text>
</comment>
<protein>
    <submittedName>
        <fullName evidence="2">ABC transporter permease</fullName>
    </submittedName>
</protein>
<keyword evidence="3" id="KW-1185">Reference proteome</keyword>
<dbReference type="Proteomes" id="UP001601303">
    <property type="component" value="Unassembled WGS sequence"/>
</dbReference>
<feature type="transmembrane region" description="Helical" evidence="1">
    <location>
        <begin position="164"/>
        <end position="188"/>
    </location>
</feature>
<dbReference type="RefSeq" id="WP_388114016.1">
    <property type="nucleotide sequence ID" value="NZ_JBIAHM010000019.1"/>
</dbReference>
<dbReference type="PANTHER" id="PTHR37305:SF1">
    <property type="entry name" value="MEMBRANE PROTEIN"/>
    <property type="match status" value="1"/>
</dbReference>
<dbReference type="PANTHER" id="PTHR37305">
    <property type="entry name" value="INTEGRAL MEMBRANE PROTEIN-RELATED"/>
    <property type="match status" value="1"/>
</dbReference>
<feature type="transmembrane region" description="Helical" evidence="1">
    <location>
        <begin position="80"/>
        <end position="102"/>
    </location>
</feature>
<gene>
    <name evidence="2" type="ORF">ACFYNQ_42455</name>
</gene>
<keyword evidence="1" id="KW-0472">Membrane</keyword>
<organism evidence="2 3">
    <name type="scientific">Streptomyces hokutonensis</name>
    <dbReference type="NCBI Taxonomy" id="1306990"/>
    <lineage>
        <taxon>Bacteria</taxon>
        <taxon>Bacillati</taxon>
        <taxon>Actinomycetota</taxon>
        <taxon>Actinomycetes</taxon>
        <taxon>Kitasatosporales</taxon>
        <taxon>Streptomycetaceae</taxon>
        <taxon>Streptomyces</taxon>
    </lineage>
</organism>
<dbReference type="EMBL" id="JBIAHM010000019">
    <property type="protein sequence ID" value="MFE9605197.1"/>
    <property type="molecule type" value="Genomic_DNA"/>
</dbReference>
<keyword evidence="1" id="KW-1133">Transmembrane helix</keyword>
<sequence>MTTAPLPMPVSHFTDLLATEWLKLRSLRSTYWALGVSALVLIAVNANAARADYVNYPHYNNVTRSQFADTALFDAFTNGAAMILVLTAASIGAVTVVGEYSTGLIRTTFAAVPDRRSLMSAKAAVVTAVMTVYGAVVASVSFAASQAILSGRGVGLSISYPGAWRVVVASALLAPVSALVGMAMGALVRHSATTMVLATGLLLLLPIFVTERYHWTACVRNALPFNAWGRLVQVNYGRVPYRLAERYPTTVGGAWVVFVVWALVAAVVTVLVVNRRDV</sequence>
<feature type="transmembrane region" description="Helical" evidence="1">
    <location>
        <begin position="31"/>
        <end position="49"/>
    </location>
</feature>
<accession>A0ABW6MIT1</accession>
<feature type="transmembrane region" description="Helical" evidence="1">
    <location>
        <begin position="252"/>
        <end position="273"/>
    </location>
</feature>
<evidence type="ECO:0000256" key="1">
    <source>
        <dbReference type="SAM" id="Phobius"/>
    </source>
</evidence>
<evidence type="ECO:0000313" key="3">
    <source>
        <dbReference type="Proteomes" id="UP001601303"/>
    </source>
</evidence>